<dbReference type="InterPro" id="IPR039458">
    <property type="entry name" value="FimA-like"/>
</dbReference>
<dbReference type="GO" id="GO:0043709">
    <property type="term" value="P:cell adhesion involved in single-species biofilm formation"/>
    <property type="evidence" value="ECO:0007669"/>
    <property type="project" value="TreeGrafter"/>
</dbReference>
<proteinExistence type="inferred from homology"/>
<dbReference type="Gene3D" id="2.60.40.1090">
    <property type="entry name" value="Fimbrial-type adhesion domain"/>
    <property type="match status" value="1"/>
</dbReference>
<evidence type="ECO:0000313" key="7">
    <source>
        <dbReference type="EMBL" id="SEE46500.1"/>
    </source>
</evidence>
<dbReference type="PANTHER" id="PTHR33420:SF3">
    <property type="entry name" value="FIMBRIAL SUBUNIT ELFA"/>
    <property type="match status" value="1"/>
</dbReference>
<evidence type="ECO:0000256" key="2">
    <source>
        <dbReference type="ARBA" id="ARBA00006671"/>
    </source>
</evidence>
<keyword evidence="9" id="KW-1185">Reference proteome</keyword>
<comment type="similarity">
    <text evidence="2">Belongs to the fimbrial protein family.</text>
</comment>
<comment type="caution">
    <text evidence="6">The sequence shown here is derived from an EMBL/GenBank/DDBJ whole genome shotgun (WGS) entry which is preliminary data.</text>
</comment>
<reference evidence="6 8" key="1">
    <citation type="submission" date="2016-08" db="EMBL/GenBank/DDBJ databases">
        <title>Draft genome sequence of Pseudomonas costantinii LMG 22119, type strain isolated from cultivated mushroom (Agaricus bisporus) sporophores.</title>
        <authorList>
            <person name="Tambong J.T."/>
        </authorList>
    </citation>
    <scope>NUCLEOTIDE SEQUENCE [LARGE SCALE GENOMIC DNA]</scope>
    <source>
        <strain evidence="6 8">LMG 22119</strain>
    </source>
</reference>
<evidence type="ECO:0000256" key="1">
    <source>
        <dbReference type="ARBA" id="ARBA00004561"/>
    </source>
</evidence>
<feature type="chain" id="PRO_5010386725" evidence="5">
    <location>
        <begin position="23"/>
        <end position="181"/>
    </location>
</feature>
<evidence type="ECO:0000256" key="5">
    <source>
        <dbReference type="SAM" id="SignalP"/>
    </source>
</evidence>
<keyword evidence="3 5" id="KW-0732">Signal</keyword>
<dbReference type="EMBL" id="MDDR01000045">
    <property type="protein sequence ID" value="OIN47324.1"/>
    <property type="molecule type" value="Genomic_DNA"/>
</dbReference>
<protein>
    <submittedName>
        <fullName evidence="6">Fimbrial protein</fullName>
    </submittedName>
    <submittedName>
        <fullName evidence="7">Major type 1 subunit fimbrin (Pilin)</fullName>
    </submittedName>
</protein>
<dbReference type="EMBL" id="FNTS01000002">
    <property type="protein sequence ID" value="SEE46500.1"/>
    <property type="molecule type" value="Genomic_DNA"/>
</dbReference>
<accession>A0A1S2ULL1</accession>
<dbReference type="AlphaFoldDB" id="A0A1S2ULL1"/>
<dbReference type="SUPFAM" id="SSF49401">
    <property type="entry name" value="Bacterial adhesins"/>
    <property type="match status" value="1"/>
</dbReference>
<gene>
    <name evidence="6" type="ORF">BFL40_26125</name>
    <name evidence="7" type="ORF">SAMN04515675_5697</name>
</gene>
<sequence>MKTKALTLAALVCASGAQFANAADGTINFNGELVNQTCTIAVDGVVTPAAATVTLPTISTGLLTAAGQAEGRTGFNIQLSACVGAAATAAAFFNSGATVDPVTGNLNNMTGTATNVQLQLVDAQGGAVIQAGNTNQRTQTTRNTIDGNGAANMPYAVQYFATGATTPGTVVSSVTYNVDYQ</sequence>
<dbReference type="OrthoDB" id="7030999at2"/>
<evidence type="ECO:0000256" key="4">
    <source>
        <dbReference type="ARBA" id="ARBA00023263"/>
    </source>
</evidence>
<dbReference type="Proteomes" id="UP000181661">
    <property type="component" value="Unassembled WGS sequence"/>
</dbReference>
<evidence type="ECO:0000313" key="6">
    <source>
        <dbReference type="EMBL" id="OIN47324.1"/>
    </source>
</evidence>
<feature type="signal peptide" evidence="5">
    <location>
        <begin position="1"/>
        <end position="22"/>
    </location>
</feature>
<dbReference type="InterPro" id="IPR036937">
    <property type="entry name" value="Adhesion_dom_fimbrial_sf"/>
</dbReference>
<dbReference type="Proteomes" id="UP000182179">
    <property type="component" value="Unassembled WGS sequence"/>
</dbReference>
<name>A0A1S2ULL1_9PSED</name>
<evidence type="ECO:0000313" key="8">
    <source>
        <dbReference type="Proteomes" id="UP000181661"/>
    </source>
</evidence>
<comment type="subcellular location">
    <subcellularLocation>
        <location evidence="1">Fimbrium</location>
    </subcellularLocation>
</comment>
<dbReference type="GO" id="GO:0009289">
    <property type="term" value="C:pilus"/>
    <property type="evidence" value="ECO:0007669"/>
    <property type="project" value="UniProtKB-SubCell"/>
</dbReference>
<keyword evidence="4" id="KW-0281">Fimbrium</keyword>
<evidence type="ECO:0000256" key="3">
    <source>
        <dbReference type="ARBA" id="ARBA00022729"/>
    </source>
</evidence>
<dbReference type="InterPro" id="IPR008966">
    <property type="entry name" value="Adhesion_dom_sf"/>
</dbReference>
<organism evidence="6 8">
    <name type="scientific">Pseudomonas costantinii</name>
    <dbReference type="NCBI Taxonomy" id="168469"/>
    <lineage>
        <taxon>Bacteria</taxon>
        <taxon>Pseudomonadati</taxon>
        <taxon>Pseudomonadota</taxon>
        <taxon>Gammaproteobacteria</taxon>
        <taxon>Pseudomonadales</taxon>
        <taxon>Pseudomonadaceae</taxon>
        <taxon>Pseudomonas</taxon>
    </lineage>
</organism>
<dbReference type="RefSeq" id="WP_071486641.1">
    <property type="nucleotide sequence ID" value="NZ_FNTS01000002.1"/>
</dbReference>
<dbReference type="Pfam" id="PF16970">
    <property type="entry name" value="FimA"/>
    <property type="match status" value="1"/>
</dbReference>
<evidence type="ECO:0000313" key="9">
    <source>
        <dbReference type="Proteomes" id="UP000182179"/>
    </source>
</evidence>
<dbReference type="PANTHER" id="PTHR33420">
    <property type="entry name" value="FIMBRIAL SUBUNIT ELFA-RELATED"/>
    <property type="match status" value="1"/>
</dbReference>
<reference evidence="7 9" key="2">
    <citation type="submission" date="2016-10" db="EMBL/GenBank/DDBJ databases">
        <authorList>
            <person name="Varghese N."/>
            <person name="Submissions S."/>
        </authorList>
    </citation>
    <scope>NUCLEOTIDE SEQUENCE [LARGE SCALE GENOMIC DNA]</scope>
    <source>
        <strain evidence="7 9">BS2773</strain>
    </source>
</reference>
<dbReference type="InterPro" id="IPR050263">
    <property type="entry name" value="Bact_Fimbrial_Adh_Pro"/>
</dbReference>